<comment type="caution">
    <text evidence="2">The sequence shown here is derived from an EMBL/GenBank/DDBJ whole genome shotgun (WGS) entry which is preliminary data.</text>
</comment>
<accession>A0A699ZFF9</accession>
<name>A0A699ZFF9_HAELA</name>
<dbReference type="Proteomes" id="UP000485058">
    <property type="component" value="Unassembled WGS sequence"/>
</dbReference>
<gene>
    <name evidence="2" type="ORF">HaLaN_18766</name>
</gene>
<reference evidence="2 3" key="1">
    <citation type="submission" date="2020-02" db="EMBL/GenBank/DDBJ databases">
        <title>Draft genome sequence of Haematococcus lacustris strain NIES-144.</title>
        <authorList>
            <person name="Morimoto D."/>
            <person name="Nakagawa S."/>
            <person name="Yoshida T."/>
            <person name="Sawayama S."/>
        </authorList>
    </citation>
    <scope>NUCLEOTIDE SEQUENCE [LARGE SCALE GENOMIC DNA]</scope>
    <source>
        <strain evidence="2 3">NIES-144</strain>
    </source>
</reference>
<dbReference type="AlphaFoldDB" id="A0A699ZFF9"/>
<evidence type="ECO:0000313" key="3">
    <source>
        <dbReference type="Proteomes" id="UP000485058"/>
    </source>
</evidence>
<sequence length="76" mass="7573">MGPSTKAKWSSGPNLMESSGDMGPLGSPAGGGAVAANLRAGLGSWVSWVKASVAQLGPSKQELSSEEIMLRQASGG</sequence>
<dbReference type="EMBL" id="BLLF01001833">
    <property type="protein sequence ID" value="GFH21457.1"/>
    <property type="molecule type" value="Genomic_DNA"/>
</dbReference>
<keyword evidence="3" id="KW-1185">Reference proteome</keyword>
<protein>
    <submittedName>
        <fullName evidence="2">Uncharacterized protein</fullName>
    </submittedName>
</protein>
<evidence type="ECO:0000313" key="2">
    <source>
        <dbReference type="EMBL" id="GFH21457.1"/>
    </source>
</evidence>
<feature type="compositionally biased region" description="Polar residues" evidence="1">
    <location>
        <begin position="7"/>
        <end position="17"/>
    </location>
</feature>
<organism evidence="2 3">
    <name type="scientific">Haematococcus lacustris</name>
    <name type="common">Green alga</name>
    <name type="synonym">Haematococcus pluvialis</name>
    <dbReference type="NCBI Taxonomy" id="44745"/>
    <lineage>
        <taxon>Eukaryota</taxon>
        <taxon>Viridiplantae</taxon>
        <taxon>Chlorophyta</taxon>
        <taxon>core chlorophytes</taxon>
        <taxon>Chlorophyceae</taxon>
        <taxon>CS clade</taxon>
        <taxon>Chlamydomonadales</taxon>
        <taxon>Haematococcaceae</taxon>
        <taxon>Haematococcus</taxon>
    </lineage>
</organism>
<feature type="region of interest" description="Disordered" evidence="1">
    <location>
        <begin position="1"/>
        <end position="33"/>
    </location>
</feature>
<proteinExistence type="predicted"/>
<evidence type="ECO:0000256" key="1">
    <source>
        <dbReference type="SAM" id="MobiDB-lite"/>
    </source>
</evidence>